<keyword evidence="4" id="KW-1185">Reference proteome</keyword>
<sequence>MLLCHGFGCNQQIWGYLTTALAARYQLILFDHVGAGASDLNAYDPVKYASLEGYAQDIVEICQVLNLRQAVIVGHSVGAMIAMLAAIQAPERFAKVVMLAPSPCYINKPGYYGGFEQEDLVQLLQLMEADYNSWANMFAGLLVGPANPSSLGEELAQYFCETDSAIAKDFARVAFFADNRAEVPQLQVSTLLLQCSQDAVAPEEVGEYLMEHLHEATMVKLQATGHCPHLSAPLETLAAMEAFLV</sequence>
<proteinExistence type="inferred from homology"/>
<evidence type="ECO:0000313" key="3">
    <source>
        <dbReference type="EMBL" id="GGF15476.1"/>
    </source>
</evidence>
<reference evidence="4" key="1">
    <citation type="journal article" date="2019" name="Int. J. Syst. Evol. Microbiol.">
        <title>The Global Catalogue of Microorganisms (GCM) 10K type strain sequencing project: providing services to taxonomists for standard genome sequencing and annotation.</title>
        <authorList>
            <consortium name="The Broad Institute Genomics Platform"/>
            <consortium name="The Broad Institute Genome Sequencing Center for Infectious Disease"/>
            <person name="Wu L."/>
            <person name="Ma J."/>
        </authorList>
    </citation>
    <scope>NUCLEOTIDE SEQUENCE [LARGE SCALE GENOMIC DNA]</scope>
    <source>
        <strain evidence="4">CGMCC 1.15197</strain>
    </source>
</reference>
<name>A0ABQ1UFQ2_9BACT</name>
<accession>A0ABQ1UFQ2</accession>
<dbReference type="Gene3D" id="3.40.50.1820">
    <property type="entry name" value="alpha/beta hydrolase"/>
    <property type="match status" value="1"/>
</dbReference>
<dbReference type="Pfam" id="PF12697">
    <property type="entry name" value="Abhydrolase_6"/>
    <property type="match status" value="1"/>
</dbReference>
<protein>
    <submittedName>
        <fullName evidence="3">Hydrolase</fullName>
    </submittedName>
</protein>
<comment type="caution">
    <text evidence="3">The sequence shown here is derived from an EMBL/GenBank/DDBJ whole genome shotgun (WGS) entry which is preliminary data.</text>
</comment>
<feature type="domain" description="AB hydrolase-1" evidence="2">
    <location>
        <begin position="2"/>
        <end position="239"/>
    </location>
</feature>
<evidence type="ECO:0000313" key="4">
    <source>
        <dbReference type="Proteomes" id="UP000632273"/>
    </source>
</evidence>
<dbReference type="PRINTS" id="PR00111">
    <property type="entry name" value="ABHYDROLASE"/>
</dbReference>
<dbReference type="Proteomes" id="UP000632273">
    <property type="component" value="Unassembled WGS sequence"/>
</dbReference>
<dbReference type="InterPro" id="IPR029058">
    <property type="entry name" value="AB_hydrolase_fold"/>
</dbReference>
<keyword evidence="3" id="KW-0378">Hydrolase</keyword>
<dbReference type="PANTHER" id="PTHR43039">
    <property type="entry name" value="ESTERASE-RELATED"/>
    <property type="match status" value="1"/>
</dbReference>
<dbReference type="InterPro" id="IPR000073">
    <property type="entry name" value="AB_hydrolase_1"/>
</dbReference>
<organism evidence="3 4">
    <name type="scientific">Hymenobacter cavernae</name>
    <dbReference type="NCBI Taxonomy" id="2044852"/>
    <lineage>
        <taxon>Bacteria</taxon>
        <taxon>Pseudomonadati</taxon>
        <taxon>Bacteroidota</taxon>
        <taxon>Cytophagia</taxon>
        <taxon>Cytophagales</taxon>
        <taxon>Hymenobacteraceae</taxon>
        <taxon>Hymenobacter</taxon>
    </lineage>
</organism>
<gene>
    <name evidence="3" type="ORF">GCM10011383_28470</name>
</gene>
<dbReference type="GO" id="GO:0016787">
    <property type="term" value="F:hydrolase activity"/>
    <property type="evidence" value="ECO:0007669"/>
    <property type="project" value="UniProtKB-KW"/>
</dbReference>
<evidence type="ECO:0000256" key="1">
    <source>
        <dbReference type="ARBA" id="ARBA00008645"/>
    </source>
</evidence>
<dbReference type="SUPFAM" id="SSF53474">
    <property type="entry name" value="alpha/beta-Hydrolases"/>
    <property type="match status" value="1"/>
</dbReference>
<comment type="similarity">
    <text evidence="1">Belongs to the AB hydrolase superfamily.</text>
</comment>
<dbReference type="EMBL" id="BMHT01000005">
    <property type="protein sequence ID" value="GGF15476.1"/>
    <property type="molecule type" value="Genomic_DNA"/>
</dbReference>
<evidence type="ECO:0000259" key="2">
    <source>
        <dbReference type="Pfam" id="PF12697"/>
    </source>
</evidence>